<dbReference type="AlphaFoldDB" id="A0A401KI28"/>
<protein>
    <submittedName>
        <fullName evidence="2">Uncharacterized protein</fullName>
    </submittedName>
</protein>
<dbReference type="Proteomes" id="UP000286921">
    <property type="component" value="Unassembled WGS sequence"/>
</dbReference>
<feature type="region of interest" description="Disordered" evidence="1">
    <location>
        <begin position="105"/>
        <end position="150"/>
    </location>
</feature>
<organism evidence="2 3">
    <name type="scientific">Aspergillus awamori</name>
    <name type="common">Black koji mold</name>
    <dbReference type="NCBI Taxonomy" id="105351"/>
    <lineage>
        <taxon>Eukaryota</taxon>
        <taxon>Fungi</taxon>
        <taxon>Dikarya</taxon>
        <taxon>Ascomycota</taxon>
        <taxon>Pezizomycotina</taxon>
        <taxon>Eurotiomycetes</taxon>
        <taxon>Eurotiomycetidae</taxon>
        <taxon>Eurotiales</taxon>
        <taxon>Aspergillaceae</taxon>
        <taxon>Aspergillus</taxon>
    </lineage>
</organism>
<dbReference type="EMBL" id="BDHI01000001">
    <property type="protein sequence ID" value="GCB18832.1"/>
    <property type="molecule type" value="Genomic_DNA"/>
</dbReference>
<comment type="caution">
    <text evidence="2">The sequence shown here is derived from an EMBL/GenBank/DDBJ whole genome shotgun (WGS) entry which is preliminary data.</text>
</comment>
<evidence type="ECO:0000256" key="1">
    <source>
        <dbReference type="SAM" id="MobiDB-lite"/>
    </source>
</evidence>
<keyword evidence="3" id="KW-1185">Reference proteome</keyword>
<reference evidence="2 3" key="1">
    <citation type="submission" date="2016-09" db="EMBL/GenBank/DDBJ databases">
        <title>Aspergillus awamori IFM 58123T.</title>
        <authorList>
            <person name="Kusuya Y."/>
            <person name="Shimizu M."/>
            <person name="Takahashi H."/>
            <person name="Yaguchi T."/>
        </authorList>
    </citation>
    <scope>NUCLEOTIDE SEQUENCE [LARGE SCALE GENOMIC DNA]</scope>
    <source>
        <strain evidence="2 3">IFM 58123</strain>
    </source>
</reference>
<evidence type="ECO:0000313" key="2">
    <source>
        <dbReference type="EMBL" id="GCB18832.1"/>
    </source>
</evidence>
<gene>
    <name evidence="2" type="ORF">AAWM_01717</name>
</gene>
<sequence>MWGTRWGLNGRWAGANLAIAQRAVRPELGPAKLFQLTLRQSLLAQSLAQKLSEQPLASLHHHHESQLDSGPYGHWHGCLDCLLIVTFSGSAGYYTFQPALRELQTEKTGPQTLPSQDQKIAPTPTPSSDKDSSKPVTQPSEAKAPEVQKS</sequence>
<evidence type="ECO:0000313" key="3">
    <source>
        <dbReference type="Proteomes" id="UP000286921"/>
    </source>
</evidence>
<accession>A0A401KI28</accession>
<proteinExistence type="predicted"/>
<feature type="compositionally biased region" description="Polar residues" evidence="1">
    <location>
        <begin position="106"/>
        <end position="118"/>
    </location>
</feature>
<name>A0A401KI28_ASPAW</name>